<dbReference type="Gene3D" id="2.60.120.330">
    <property type="entry name" value="B-lactam Antibiotic, Isopenicillin N Synthase, Chain"/>
    <property type="match status" value="1"/>
</dbReference>
<dbReference type="Pfam" id="PF03171">
    <property type="entry name" value="2OG-FeII_Oxy"/>
    <property type="match status" value="1"/>
</dbReference>
<dbReference type="InterPro" id="IPR044861">
    <property type="entry name" value="IPNS-like_FE2OG_OXY"/>
</dbReference>
<sequence length="300" mass="33284">MPMETLPIIDFAPFLSPTSLPQERRDVAVELDQACRNAGFFYLKGHGVPQDLLDNIRQLAIDFFETTSEEDKQRLALRSDDKARGYSKHVDAEKGSHEALDFYRPVEATDSPCGIGQGVNQWPAKPETFRSAVESYVDRMERLGRAVIEGLALALGVDAGLFVSRVDKSFWQLRMICYGRQTSPVSAKAGIGEHTGEDLTKYIPSDLTADSGVFLCNLGDMLAEWTRGAYKSTAHRVVHNSDTPRVSIPFFFDPNWDAIIEPVVPSGDEETDGRYVGVRYRDRYVGAMEEALGTVVALAV</sequence>
<dbReference type="Proteomes" id="UP001168146">
    <property type="component" value="Unassembled WGS sequence"/>
</dbReference>
<evidence type="ECO:0000313" key="4">
    <source>
        <dbReference type="EMBL" id="KAK0321352.1"/>
    </source>
</evidence>
<comment type="caution">
    <text evidence="4">The sequence shown here is derived from an EMBL/GenBank/DDBJ whole genome shotgun (WGS) entry which is preliminary data.</text>
</comment>
<dbReference type="EMBL" id="JASUXU010000021">
    <property type="protein sequence ID" value="KAK0321352.1"/>
    <property type="molecule type" value="Genomic_DNA"/>
</dbReference>
<gene>
    <name evidence="4" type="ORF">LTR82_007805</name>
</gene>
<feature type="domain" description="Non-haem dioxygenase N-terminal" evidence="3">
    <location>
        <begin position="6"/>
        <end position="124"/>
    </location>
</feature>
<organism evidence="4 5">
    <name type="scientific">Friedmanniomyces endolithicus</name>
    <dbReference type="NCBI Taxonomy" id="329885"/>
    <lineage>
        <taxon>Eukaryota</taxon>
        <taxon>Fungi</taxon>
        <taxon>Dikarya</taxon>
        <taxon>Ascomycota</taxon>
        <taxon>Pezizomycotina</taxon>
        <taxon>Dothideomycetes</taxon>
        <taxon>Dothideomycetidae</taxon>
        <taxon>Mycosphaerellales</taxon>
        <taxon>Teratosphaeriaceae</taxon>
        <taxon>Friedmanniomyces</taxon>
    </lineage>
</organism>
<dbReference type="PANTHER" id="PTHR47990">
    <property type="entry name" value="2-OXOGLUTARATE (2OG) AND FE(II)-DEPENDENT OXYGENASE SUPERFAMILY PROTEIN-RELATED"/>
    <property type="match status" value="1"/>
</dbReference>
<reference evidence="4" key="1">
    <citation type="submission" date="2021-12" db="EMBL/GenBank/DDBJ databases">
        <title>Black yeast isolated from Biological Soil Crust.</title>
        <authorList>
            <person name="Kurbessoian T."/>
        </authorList>
    </citation>
    <scope>NUCLEOTIDE SEQUENCE</scope>
    <source>
        <strain evidence="4">CCFEE 5208</strain>
    </source>
</reference>
<name>A0AAN6J9D3_9PEZI</name>
<accession>A0AAN6J9D3</accession>
<evidence type="ECO:0000259" key="3">
    <source>
        <dbReference type="Pfam" id="PF14226"/>
    </source>
</evidence>
<dbReference type="Pfam" id="PF14226">
    <property type="entry name" value="DIOX_N"/>
    <property type="match status" value="1"/>
</dbReference>
<comment type="similarity">
    <text evidence="1">Belongs to the iron/ascorbate-dependent oxidoreductase family.</text>
</comment>
<dbReference type="AlphaFoldDB" id="A0AAN6J9D3"/>
<evidence type="ECO:0000256" key="1">
    <source>
        <dbReference type="ARBA" id="ARBA00008056"/>
    </source>
</evidence>
<dbReference type="InterPro" id="IPR050231">
    <property type="entry name" value="Iron_ascorbate_oxido_reductase"/>
</dbReference>
<protein>
    <recommendedName>
        <fullName evidence="6">Fe2OG dioxygenase domain-containing protein</fullName>
    </recommendedName>
</protein>
<dbReference type="InterPro" id="IPR027443">
    <property type="entry name" value="IPNS-like_sf"/>
</dbReference>
<feature type="domain" description="Isopenicillin N synthase-like Fe(2+) 2OG dioxygenase" evidence="2">
    <location>
        <begin position="210"/>
        <end position="254"/>
    </location>
</feature>
<proteinExistence type="inferred from homology"/>
<evidence type="ECO:0000259" key="2">
    <source>
        <dbReference type="Pfam" id="PF03171"/>
    </source>
</evidence>
<dbReference type="InterPro" id="IPR026992">
    <property type="entry name" value="DIOX_N"/>
</dbReference>
<evidence type="ECO:0000313" key="5">
    <source>
        <dbReference type="Proteomes" id="UP001168146"/>
    </source>
</evidence>
<evidence type="ECO:0008006" key="6">
    <source>
        <dbReference type="Google" id="ProtNLM"/>
    </source>
</evidence>
<dbReference type="SUPFAM" id="SSF51197">
    <property type="entry name" value="Clavaminate synthase-like"/>
    <property type="match status" value="1"/>
</dbReference>
<dbReference type="PRINTS" id="PR00682">
    <property type="entry name" value="IPNSYNTHASE"/>
</dbReference>